<dbReference type="STRING" id="43657.S4054249_25110"/>
<comment type="subcellular location">
    <subcellularLocation>
        <location evidence="7">Cell inner membrane</location>
        <topology evidence="7">Multi-pass membrane protein</topology>
    </subcellularLocation>
    <subcellularLocation>
        <location evidence="1">Cell membrane</location>
        <topology evidence="1">Multi-pass membrane protein</topology>
    </subcellularLocation>
</comment>
<dbReference type="InterPro" id="IPR008910">
    <property type="entry name" value="MSC_TM_helix"/>
</dbReference>
<dbReference type="Proteomes" id="UP000076643">
    <property type="component" value="Unassembled WGS sequence"/>
</dbReference>
<keyword evidence="7" id="KW-0813">Transport</keyword>
<dbReference type="Gene3D" id="3.30.70.100">
    <property type="match status" value="1"/>
</dbReference>
<dbReference type="Pfam" id="PF21082">
    <property type="entry name" value="MS_channel_3rd"/>
    <property type="match status" value="1"/>
</dbReference>
<keyword evidence="3" id="KW-1003">Cell membrane</keyword>
<evidence type="ECO:0000256" key="3">
    <source>
        <dbReference type="ARBA" id="ARBA00022475"/>
    </source>
</evidence>
<evidence type="ECO:0000313" key="11">
    <source>
        <dbReference type="EMBL" id="KZN33651.1"/>
    </source>
</evidence>
<dbReference type="GO" id="GO:0008381">
    <property type="term" value="F:mechanosensitive monoatomic ion channel activity"/>
    <property type="evidence" value="ECO:0007669"/>
    <property type="project" value="InterPro"/>
</dbReference>
<dbReference type="InterPro" id="IPR011066">
    <property type="entry name" value="MscS_channel_C_sf"/>
</dbReference>
<dbReference type="GO" id="GO:0005886">
    <property type="term" value="C:plasma membrane"/>
    <property type="evidence" value="ECO:0007669"/>
    <property type="project" value="UniProtKB-SubCell"/>
</dbReference>
<keyword evidence="4 7" id="KW-0812">Transmembrane</keyword>
<evidence type="ECO:0000256" key="5">
    <source>
        <dbReference type="ARBA" id="ARBA00022989"/>
    </source>
</evidence>
<dbReference type="InterPro" id="IPR023408">
    <property type="entry name" value="MscS_beta-dom_sf"/>
</dbReference>
<dbReference type="Pfam" id="PF21088">
    <property type="entry name" value="MS_channel_1st"/>
    <property type="match status" value="1"/>
</dbReference>
<dbReference type="InterPro" id="IPR049278">
    <property type="entry name" value="MS_channel_C"/>
</dbReference>
<gene>
    <name evidence="11" type="ORF">N475_19960</name>
</gene>
<accession>A0A166VSH8</accession>
<evidence type="ECO:0000256" key="1">
    <source>
        <dbReference type="ARBA" id="ARBA00004651"/>
    </source>
</evidence>
<evidence type="ECO:0000259" key="9">
    <source>
        <dbReference type="Pfam" id="PF21082"/>
    </source>
</evidence>
<protein>
    <recommendedName>
        <fullName evidence="7">Small-conductance mechanosensitive channel</fullName>
    </recommendedName>
</protein>
<comment type="caution">
    <text evidence="7">Lacks conserved residue(s) required for the propagation of feature annotation.</text>
</comment>
<organism evidence="11 12">
    <name type="scientific">Pseudoalteromonas luteoviolacea DSM 6061</name>
    <dbReference type="NCBI Taxonomy" id="1365250"/>
    <lineage>
        <taxon>Bacteria</taxon>
        <taxon>Pseudomonadati</taxon>
        <taxon>Pseudomonadota</taxon>
        <taxon>Gammaproteobacteria</taxon>
        <taxon>Alteromonadales</taxon>
        <taxon>Pseudoalteromonadaceae</taxon>
        <taxon>Pseudoalteromonas</taxon>
    </lineage>
</organism>
<reference evidence="11 12" key="1">
    <citation type="submission" date="2013-07" db="EMBL/GenBank/DDBJ databases">
        <title>Comparative Genomic and Metabolomic Analysis of Twelve Strains of Pseudoalteromonas luteoviolacea.</title>
        <authorList>
            <person name="Vynne N.G."/>
            <person name="Mansson M."/>
            <person name="Gram L."/>
        </authorList>
    </citation>
    <scope>NUCLEOTIDE SEQUENCE [LARGE SCALE GENOMIC DNA]</scope>
    <source>
        <strain evidence="11 12">DSM 6061</strain>
    </source>
</reference>
<dbReference type="Gene3D" id="1.10.287.1260">
    <property type="match status" value="1"/>
</dbReference>
<dbReference type="Pfam" id="PF05552">
    <property type="entry name" value="MS_channel_1st_1"/>
    <property type="match status" value="1"/>
</dbReference>
<evidence type="ECO:0000256" key="6">
    <source>
        <dbReference type="ARBA" id="ARBA00023136"/>
    </source>
</evidence>
<dbReference type="PANTHER" id="PTHR30221">
    <property type="entry name" value="SMALL-CONDUCTANCE MECHANOSENSITIVE CHANNEL"/>
    <property type="match status" value="1"/>
</dbReference>
<evidence type="ECO:0000259" key="8">
    <source>
        <dbReference type="Pfam" id="PF00924"/>
    </source>
</evidence>
<dbReference type="InterPro" id="IPR049142">
    <property type="entry name" value="MS_channel_1st"/>
</dbReference>
<feature type="domain" description="Mechanosensitive ion channel transmembrane helices 2/3" evidence="10">
    <location>
        <begin position="74"/>
        <end position="112"/>
    </location>
</feature>
<dbReference type="SUPFAM" id="SSF82689">
    <property type="entry name" value="Mechanosensitive channel protein MscS (YggB), C-terminal domain"/>
    <property type="match status" value="1"/>
</dbReference>
<dbReference type="InterPro" id="IPR011014">
    <property type="entry name" value="MscS_channel_TM-2"/>
</dbReference>
<keyword evidence="7" id="KW-0997">Cell inner membrane</keyword>
<dbReference type="PANTHER" id="PTHR30221:SF1">
    <property type="entry name" value="SMALL-CONDUCTANCE MECHANOSENSITIVE CHANNEL"/>
    <property type="match status" value="1"/>
</dbReference>
<feature type="domain" description="Mechanosensitive ion channel MscS" evidence="8">
    <location>
        <begin position="114"/>
        <end position="180"/>
    </location>
</feature>
<comment type="similarity">
    <text evidence="2 7">Belongs to the MscS (TC 1.A.23) family.</text>
</comment>
<dbReference type="InterPro" id="IPR006685">
    <property type="entry name" value="MscS_channel_2nd"/>
</dbReference>
<dbReference type="InterPro" id="IPR045275">
    <property type="entry name" value="MscS_archaea/bacteria_type"/>
</dbReference>
<comment type="caution">
    <text evidence="11">The sequence shown here is derived from an EMBL/GenBank/DDBJ whole genome shotgun (WGS) entry which is preliminary data.</text>
</comment>
<dbReference type="AlphaFoldDB" id="A0A166VSH8"/>
<dbReference type="SUPFAM" id="SSF50182">
    <property type="entry name" value="Sm-like ribonucleoproteins"/>
    <property type="match status" value="1"/>
</dbReference>
<keyword evidence="7" id="KW-0406">Ion transport</keyword>
<dbReference type="Pfam" id="PF00924">
    <property type="entry name" value="MS_channel_2nd"/>
    <property type="match status" value="1"/>
</dbReference>
<dbReference type="PATRIC" id="fig|1365250.3.peg.3699"/>
<dbReference type="InterPro" id="IPR010920">
    <property type="entry name" value="LSM_dom_sf"/>
</dbReference>
<feature type="domain" description="Mechanosensitive ion channel MscS C-terminal" evidence="9">
    <location>
        <begin position="187"/>
        <end position="268"/>
    </location>
</feature>
<proteinExistence type="inferred from homology"/>
<keyword evidence="6 7" id="KW-0472">Membrane</keyword>
<evidence type="ECO:0000259" key="10">
    <source>
        <dbReference type="Pfam" id="PF21088"/>
    </source>
</evidence>
<evidence type="ECO:0000256" key="7">
    <source>
        <dbReference type="RuleBase" id="RU369025"/>
    </source>
</evidence>
<evidence type="ECO:0000313" key="12">
    <source>
        <dbReference type="Proteomes" id="UP000076643"/>
    </source>
</evidence>
<comment type="function">
    <text evidence="7">Mechanosensitive channel that participates in the regulation of osmotic pressure changes within the cell, opening in response to stretch forces in the membrane lipid bilayer, without the need for other proteins. Contributes to normal resistance to hypoosmotic shock. Forms an ion channel of 1.0 nanosiemens conductance with a slight preference for anions.</text>
</comment>
<keyword evidence="7" id="KW-0407">Ion channel</keyword>
<feature type="transmembrane region" description="Helical" evidence="7">
    <location>
        <begin position="68"/>
        <end position="90"/>
    </location>
</feature>
<comment type="subunit">
    <text evidence="7">Homoheptamer.</text>
</comment>
<evidence type="ECO:0000256" key="4">
    <source>
        <dbReference type="ARBA" id="ARBA00022692"/>
    </source>
</evidence>
<dbReference type="Gene3D" id="2.30.30.60">
    <property type="match status" value="1"/>
</dbReference>
<dbReference type="EMBL" id="AUYB01000122">
    <property type="protein sequence ID" value="KZN33651.1"/>
    <property type="molecule type" value="Genomic_DNA"/>
</dbReference>
<sequence>MMGSAMEIADIDVQKIVDLITVHAVEFAPKFALAIITLIVGLWLISLVGKAIDYLLEKRDFNVSLRKWLSSVATVLLKACLFISVISMLGVKTTSFIAILGAAGLAVGLALQGSLSNFAGGVLILIFKPFQVGDYIVAQGEEGVVEAIDVFCTFLTTLDNRRIILPNGPLASEKVNNVTHEQIRRVDLAVGISYNNSVDEAEKALLEMAKNDSRILQEPSPFVGVVGYGDNSIDLTVWVWCKTDDYWDVYFDTNRAIKPALDSANVAIPFPQRDVHIIDKSA</sequence>
<keyword evidence="5 7" id="KW-1133">Transmembrane helix</keyword>
<keyword evidence="12" id="KW-1185">Reference proteome</keyword>
<name>A0A166VSH8_9GAMM</name>
<dbReference type="SUPFAM" id="SSF82861">
    <property type="entry name" value="Mechanosensitive channel protein MscS (YggB), transmembrane region"/>
    <property type="match status" value="1"/>
</dbReference>
<evidence type="ECO:0000256" key="2">
    <source>
        <dbReference type="ARBA" id="ARBA00008017"/>
    </source>
</evidence>
<feature type="transmembrane region" description="Helical" evidence="7">
    <location>
        <begin position="96"/>
        <end position="127"/>
    </location>
</feature>
<feature type="transmembrane region" description="Helical" evidence="7">
    <location>
        <begin position="31"/>
        <end position="56"/>
    </location>
</feature>